<organism evidence="1 2">
    <name type="scientific">Methyloceanibacter caenitepidi</name>
    <dbReference type="NCBI Taxonomy" id="1384459"/>
    <lineage>
        <taxon>Bacteria</taxon>
        <taxon>Pseudomonadati</taxon>
        <taxon>Pseudomonadota</taxon>
        <taxon>Alphaproteobacteria</taxon>
        <taxon>Hyphomicrobiales</taxon>
        <taxon>Hyphomicrobiaceae</taxon>
        <taxon>Methyloceanibacter</taxon>
    </lineage>
</organism>
<sequence length="64" mass="6728">MPTAAPAHHPGRYPVNLCATRLGGGFASDFKDSVAVGARDCLAMVNNLMRSAWSGYNGLILGHI</sequence>
<dbReference type="KEGG" id="mcg:GL4_2188"/>
<reference evidence="1 2" key="1">
    <citation type="submission" date="2014-09" db="EMBL/GenBank/DDBJ databases">
        <title>Genome sequencing of Methyloceanibacter caenitepidi Gela4.</title>
        <authorList>
            <person name="Takeuchi M."/>
            <person name="Susumu S."/>
            <person name="Kamagata Y."/>
            <person name="Oshima K."/>
            <person name="Hattori M."/>
            <person name="Iwasaki W."/>
        </authorList>
    </citation>
    <scope>NUCLEOTIDE SEQUENCE [LARGE SCALE GENOMIC DNA]</scope>
    <source>
        <strain evidence="1 2">Gela4</strain>
    </source>
</reference>
<dbReference type="AlphaFoldDB" id="A0A0A8K4A8"/>
<dbReference type="Proteomes" id="UP000031643">
    <property type="component" value="Chromosome"/>
</dbReference>
<accession>A0A0A8K4A8</accession>
<dbReference type="EMBL" id="AP014648">
    <property type="protein sequence ID" value="BAQ17631.1"/>
    <property type="molecule type" value="Genomic_DNA"/>
</dbReference>
<name>A0A0A8K4A8_9HYPH</name>
<gene>
    <name evidence="1" type="ORF">GL4_2188</name>
</gene>
<proteinExistence type="predicted"/>
<evidence type="ECO:0000313" key="2">
    <source>
        <dbReference type="Proteomes" id="UP000031643"/>
    </source>
</evidence>
<protein>
    <submittedName>
        <fullName evidence="1">Uncharacterized protein</fullName>
    </submittedName>
</protein>
<dbReference type="HOGENOM" id="CLU_2862642_0_0_5"/>
<evidence type="ECO:0000313" key="1">
    <source>
        <dbReference type="EMBL" id="BAQ17631.1"/>
    </source>
</evidence>
<keyword evidence="2" id="KW-1185">Reference proteome</keyword>
<dbReference type="STRING" id="1384459.GL4_2188"/>